<accession>A0A173XAU3</accession>
<sequence length="89" mass="9723">MTSILRDTLLEVLNCIEALGVLESAYAVIGGAFKYAKSKKNQLGRKLDDTGVKTGDVCKQTIKTKSHAGERKSAIPEFVVEEIIVAKER</sequence>
<gene>
    <name evidence="1" type="ORF">ERS852407_00349</name>
</gene>
<evidence type="ECO:0000313" key="2">
    <source>
        <dbReference type="Proteomes" id="UP000095651"/>
    </source>
</evidence>
<organism evidence="1 2">
    <name type="scientific">Hungatella hathewayi</name>
    <dbReference type="NCBI Taxonomy" id="154046"/>
    <lineage>
        <taxon>Bacteria</taxon>
        <taxon>Bacillati</taxon>
        <taxon>Bacillota</taxon>
        <taxon>Clostridia</taxon>
        <taxon>Lachnospirales</taxon>
        <taxon>Lachnospiraceae</taxon>
        <taxon>Hungatella</taxon>
    </lineage>
</organism>
<name>A0A173XAU3_9FIRM</name>
<dbReference type="Proteomes" id="UP000095651">
    <property type="component" value="Unassembled WGS sequence"/>
</dbReference>
<dbReference type="EMBL" id="CYZE01000001">
    <property type="protein sequence ID" value="CUN48909.1"/>
    <property type="molecule type" value="Genomic_DNA"/>
</dbReference>
<dbReference type="AlphaFoldDB" id="A0A173XAU3"/>
<protein>
    <submittedName>
        <fullName evidence="1">Uncharacterized protein</fullName>
    </submittedName>
</protein>
<proteinExistence type="predicted"/>
<evidence type="ECO:0000313" key="1">
    <source>
        <dbReference type="EMBL" id="CUN48909.1"/>
    </source>
</evidence>
<reference evidence="1 2" key="1">
    <citation type="submission" date="2015-09" db="EMBL/GenBank/DDBJ databases">
        <authorList>
            <consortium name="Pathogen Informatics"/>
        </authorList>
    </citation>
    <scope>NUCLEOTIDE SEQUENCE [LARGE SCALE GENOMIC DNA]</scope>
    <source>
        <strain evidence="1 2">2789STDY5608850</strain>
    </source>
</reference>